<evidence type="ECO:0000256" key="2">
    <source>
        <dbReference type="ARBA" id="ARBA00022737"/>
    </source>
</evidence>
<dbReference type="PANTHER" id="PTHR46082:SF6">
    <property type="entry name" value="AAA+ ATPASE DOMAIN-CONTAINING PROTEIN-RELATED"/>
    <property type="match status" value="1"/>
</dbReference>
<feature type="repeat" description="WD" evidence="3">
    <location>
        <begin position="1368"/>
        <end position="1409"/>
    </location>
</feature>
<dbReference type="GO" id="GO:0003824">
    <property type="term" value="F:catalytic activity"/>
    <property type="evidence" value="ECO:0007669"/>
    <property type="project" value="InterPro"/>
</dbReference>
<proteinExistence type="predicted"/>
<organism evidence="6 7">
    <name type="scientific">Arthrobotrys conoides</name>
    <dbReference type="NCBI Taxonomy" id="74498"/>
    <lineage>
        <taxon>Eukaryota</taxon>
        <taxon>Fungi</taxon>
        <taxon>Dikarya</taxon>
        <taxon>Ascomycota</taxon>
        <taxon>Pezizomycotina</taxon>
        <taxon>Orbiliomycetes</taxon>
        <taxon>Orbiliales</taxon>
        <taxon>Orbiliaceae</taxon>
        <taxon>Arthrobotrys</taxon>
    </lineage>
</organism>
<reference evidence="6 7" key="1">
    <citation type="submission" date="2019-10" db="EMBL/GenBank/DDBJ databases">
        <authorList>
            <person name="Palmer J.M."/>
        </authorList>
    </citation>
    <scope>NUCLEOTIDE SEQUENCE [LARGE SCALE GENOMIC DNA]</scope>
    <source>
        <strain evidence="6 7">TWF506</strain>
    </source>
</reference>
<dbReference type="SUPFAM" id="SSF52540">
    <property type="entry name" value="P-loop containing nucleoside triphosphate hydrolases"/>
    <property type="match status" value="1"/>
</dbReference>
<comment type="caution">
    <text evidence="6">The sequence shown here is derived from an EMBL/GenBank/DDBJ whole genome shotgun (WGS) entry which is preliminary data.</text>
</comment>
<feature type="region of interest" description="Disordered" evidence="4">
    <location>
        <begin position="29"/>
        <end position="60"/>
    </location>
</feature>
<dbReference type="Gene3D" id="2.130.10.10">
    <property type="entry name" value="YVTN repeat-like/Quinoprotein amine dehydrogenase"/>
    <property type="match status" value="5"/>
</dbReference>
<dbReference type="GO" id="GO:0009116">
    <property type="term" value="P:nucleoside metabolic process"/>
    <property type="evidence" value="ECO:0007669"/>
    <property type="project" value="InterPro"/>
</dbReference>
<feature type="repeat" description="WD" evidence="3">
    <location>
        <begin position="1040"/>
        <end position="1081"/>
    </location>
</feature>
<dbReference type="EMBL" id="JAVHJM010000003">
    <property type="protein sequence ID" value="KAK6516326.1"/>
    <property type="molecule type" value="Genomic_DNA"/>
</dbReference>
<evidence type="ECO:0000313" key="7">
    <source>
        <dbReference type="Proteomes" id="UP001307849"/>
    </source>
</evidence>
<feature type="compositionally biased region" description="Polar residues" evidence="4">
    <location>
        <begin position="35"/>
        <end position="46"/>
    </location>
</feature>
<keyword evidence="1 3" id="KW-0853">WD repeat</keyword>
<dbReference type="Gene3D" id="3.40.50.300">
    <property type="entry name" value="P-loop containing nucleotide triphosphate hydrolases"/>
    <property type="match status" value="1"/>
</dbReference>
<evidence type="ECO:0000256" key="1">
    <source>
        <dbReference type="ARBA" id="ARBA00022574"/>
    </source>
</evidence>
<keyword evidence="7" id="KW-1185">Reference proteome</keyword>
<dbReference type="SUPFAM" id="SSF82171">
    <property type="entry name" value="DPP6 N-terminal domain-like"/>
    <property type="match status" value="1"/>
</dbReference>
<dbReference type="Pfam" id="PF00400">
    <property type="entry name" value="WD40"/>
    <property type="match status" value="4"/>
</dbReference>
<dbReference type="InterPro" id="IPR001680">
    <property type="entry name" value="WD40_rpt"/>
</dbReference>
<dbReference type="Pfam" id="PF24883">
    <property type="entry name" value="NPHP3_N"/>
    <property type="match status" value="1"/>
</dbReference>
<dbReference type="InterPro" id="IPR053137">
    <property type="entry name" value="NLR-like"/>
</dbReference>
<feature type="domain" description="NACHT" evidence="5">
    <location>
        <begin position="507"/>
        <end position="656"/>
    </location>
</feature>
<dbReference type="SUPFAM" id="SSF53167">
    <property type="entry name" value="Purine and uridine phosphorylases"/>
    <property type="match status" value="1"/>
</dbReference>
<dbReference type="Pfam" id="PF01048">
    <property type="entry name" value="PNP_UDP_1"/>
    <property type="match status" value="1"/>
</dbReference>
<keyword evidence="2" id="KW-0677">Repeat</keyword>
<feature type="repeat" description="WD" evidence="3">
    <location>
        <begin position="1652"/>
        <end position="1682"/>
    </location>
</feature>
<evidence type="ECO:0000313" key="6">
    <source>
        <dbReference type="EMBL" id="KAK6516326.1"/>
    </source>
</evidence>
<dbReference type="InterPro" id="IPR019775">
    <property type="entry name" value="WD40_repeat_CS"/>
</dbReference>
<evidence type="ECO:0000256" key="3">
    <source>
        <dbReference type="PROSITE-ProRule" id="PRU00221"/>
    </source>
</evidence>
<evidence type="ECO:0000256" key="4">
    <source>
        <dbReference type="SAM" id="MobiDB-lite"/>
    </source>
</evidence>
<dbReference type="PROSITE" id="PS00678">
    <property type="entry name" value="WD_REPEATS_1"/>
    <property type="match status" value="1"/>
</dbReference>
<dbReference type="InterPro" id="IPR027417">
    <property type="entry name" value="P-loop_NTPase"/>
</dbReference>
<dbReference type="InterPro" id="IPR000845">
    <property type="entry name" value="Nucleoside_phosphorylase_d"/>
</dbReference>
<dbReference type="Gene3D" id="3.40.50.1580">
    <property type="entry name" value="Nucleoside phosphorylase domain"/>
    <property type="match status" value="1"/>
</dbReference>
<dbReference type="InterPro" id="IPR015943">
    <property type="entry name" value="WD40/YVTN_repeat-like_dom_sf"/>
</dbReference>
<gene>
    <name evidence="6" type="ORF">TWF506_006235</name>
</gene>
<name>A0AAN8NGG5_9PEZI</name>
<dbReference type="PROSITE" id="PS50837">
    <property type="entry name" value="NACHT"/>
    <property type="match status" value="1"/>
</dbReference>
<dbReference type="SUPFAM" id="SSF50978">
    <property type="entry name" value="WD40 repeat-like"/>
    <property type="match status" value="2"/>
</dbReference>
<accession>A0AAN8NGG5</accession>
<dbReference type="Proteomes" id="UP001307849">
    <property type="component" value="Unassembled WGS sequence"/>
</dbReference>
<sequence>MSRPPKRSACCNLEDLDCCGQASARRTRAAPLPLTQDTQGSSNRVTEITEPDNGIVLNPGDSDEDSEAVLELEQRQDPFPCTPENAIASSSDTYKRPAGRPDFQIAIICALPIEYNAVSLLIDQWWDEGGKTYGRAPGDPNTYRNGRLGGHNVVLLLLPKMGKSSAAGSTASLRSSYYNISVALLVGICGGVPYVGKREILLGDVIIGERIFQYDFGRQYHNQHVPKAADEGNLGCLNKDLSSLIAYFKTEPGRQEVQKNAAGYLTALQKIAIDTKCETDYRYPGISRDKLFPASCQHKHQEPVECSTCNGENESYCREADKTACADLGCDDDMLVRRQRLKKKSNLGSAEEKQRPEIFVGNIASGDTVMRSSEHRDAIAIQGNLIAFEMEGAGAFDESPSLVIKGICDYADSHKNKEWQSFAAATAASVAKAVLERYTLPRISTTATQGKVSFDELDQKCLSDLRVTNPIDDKARITQTKGNLLKGSYIWILEHEGFKAWGRNEIQLLWITGDPGKGKTMLLCGLIEELGPATRLKDKNSDTLLSYFLFQGTDSRINNATSALRSLIYMLVNQHPALILAIREKYDASGKQLFQDPNAWFALSTIFTSILEDLGQRKVFLVIDALDECTTDLFKVLDLVIQTSKFPHVKWILSSRNITDIERKFQLHTSHTRLRLEKKENAKFVSNAVDTYIKHSISELKSVFEDEVEIKKLYDKMLKRSNNTFLWVSLITKELKGANSWELDQILEEFPKDLGAIYLRMIDQIKQQRPETQRLCSLILSVLSVVYRPLNLEEISVLPQLPNDISTKQGVVKKLVDQCGSFFTIRGGYVYIIHQSAMDFLLDEGIGLLLPSKYDWRTESHRMIFSRSLEVLSSTLRRDIYNLKEPGFLAENIHTPDQDPLISIRYSVVYWIDHFNHTNADHRSGDEETIHIFLKKHFLHWLEALSLIGKFSEGVRTIILLGSIIEPTLDPGLASFLDDARRFILYFGSMIQEAPLQTYCSALSFAPHGSLVRQQFQTDILHSFDVKPVRQGWGPLLHTFRSHSFIVRSIAISPDSKEVLSVSFGHEIVLWDLSTGRILKSVPETREPNLQYLEVAISPNGKDILNIPVFEGFFDGPGLWDVTTGLGEELGGDSHHSGMFEFAAFSADGKKALIAHRTKDSSCSLAIYDMELRMTAAHFFLENDGLALSPDGKTIAYVAGDALKLRNISSPDDVSSFQNDMSSFQKHSADQELDDSNLGLRRLLSFSPNGEFLALTFIGIVGLFSAATGKFTGSFRRYSSIIRSMSFSPDSKSLACGLEDTVVRLWNIDDGIPERTLGGHQSAASVIVFSPDSKIVATASGLTRPTYLKTTVSIRLWDVATGNLLQTLVGYNCRANTMAFSPDGDIFLLAAGDGIVRRWNVAMGEAMPEIKNQNRRQIYDPYSYPVMVWDRDTFVDIRILEAYGKPVYPMLFSPNGKTITVAFNTEDRFRSCNQQTCARIYSWDLETGAMLRSLVTTVSYITNTALSPDGRMVALTSNCGITLFDVETGSMRQINQTEWSTCQQISYSPCGKTIASVFAHSGSDDPSKRVTSVFVKVWDVATNSFVDNHSMKEIQCGQRLVPPVGGFLALSIDQEMVATTNDHNIVIYDAKTGAILSELVGGQAFYRIECGAFSPDGKTLITGSSDSTVRVWEVKAIRTMEQGPVDHHEGAVICTTISQDQDISASFSISGDVRLWNTITGRCLCSIPITSPTLLTQTATSITFTFSPDGTKLLGQWASKDDDDTEIRLIVLDKLGKRPAQFLLGPKTGVSTNITFSPDSKELSYIARVTDEFELLDYVVSEYDYLSWSRSQTSKREVWCNPSYELLVYDTSSGNLLRKNTVEAYGCSQPPHFRLSPNNEMLAFTTGSSPQSIKVQAIKGWEHISTIEGFGEYIDNLEFSQDSRFIMVRSIGKYITVYEVISGAIVWKYSGDLTGVLGPGMFQAIQLAPNSIYMRTKRGVLGIPVGAEGTQAEFLKAKDYPARFSKFLSTSGSKEWILLGGRRILRLPSDYTVTPLVGSKSSFRENLLALGMENGMVLFIRS</sequence>
<dbReference type="PROSITE" id="PS50082">
    <property type="entry name" value="WD_REPEATS_2"/>
    <property type="match status" value="4"/>
</dbReference>
<dbReference type="InterPro" id="IPR035994">
    <property type="entry name" value="Nucleoside_phosphorylase_sf"/>
</dbReference>
<dbReference type="InterPro" id="IPR056884">
    <property type="entry name" value="NPHP3-like_N"/>
</dbReference>
<protein>
    <recommendedName>
        <fullName evidence="5">NACHT domain-containing protein</fullName>
    </recommendedName>
</protein>
<feature type="repeat" description="WD" evidence="3">
    <location>
        <begin position="1275"/>
        <end position="1316"/>
    </location>
</feature>
<dbReference type="InterPro" id="IPR036322">
    <property type="entry name" value="WD40_repeat_dom_sf"/>
</dbReference>
<dbReference type="InterPro" id="IPR007111">
    <property type="entry name" value="NACHT_NTPase"/>
</dbReference>
<evidence type="ECO:0000259" key="5">
    <source>
        <dbReference type="PROSITE" id="PS50837"/>
    </source>
</evidence>
<dbReference type="PROSITE" id="PS50294">
    <property type="entry name" value="WD_REPEATS_REGION"/>
    <property type="match status" value="3"/>
</dbReference>
<dbReference type="PANTHER" id="PTHR46082">
    <property type="entry name" value="ATP/GTP-BINDING PROTEIN-RELATED"/>
    <property type="match status" value="1"/>
</dbReference>
<dbReference type="SMART" id="SM00320">
    <property type="entry name" value="WD40"/>
    <property type="match status" value="9"/>
</dbReference>